<proteinExistence type="predicted"/>
<organism evidence="1 2">
    <name type="scientific">Qipengyuania aurantiaca</name>
    <dbReference type="NCBI Taxonomy" id="2867233"/>
    <lineage>
        <taxon>Bacteria</taxon>
        <taxon>Pseudomonadati</taxon>
        <taxon>Pseudomonadota</taxon>
        <taxon>Alphaproteobacteria</taxon>
        <taxon>Sphingomonadales</taxon>
        <taxon>Erythrobacteraceae</taxon>
        <taxon>Qipengyuania</taxon>
    </lineage>
</organism>
<accession>A0ABX8ZJS3</accession>
<gene>
    <name evidence="1" type="ORF">K3148_10230</name>
</gene>
<keyword evidence="2" id="KW-1185">Reference proteome</keyword>
<dbReference type="Proteomes" id="UP000824281">
    <property type="component" value="Chromosome"/>
</dbReference>
<evidence type="ECO:0000313" key="2">
    <source>
        <dbReference type="Proteomes" id="UP000824281"/>
    </source>
</evidence>
<evidence type="ECO:0000313" key="1">
    <source>
        <dbReference type="EMBL" id="QZD89207.1"/>
    </source>
</evidence>
<dbReference type="RefSeq" id="WP_221424710.1">
    <property type="nucleotide sequence ID" value="NZ_CP081295.1"/>
</dbReference>
<dbReference type="EMBL" id="CP081295">
    <property type="protein sequence ID" value="QZD89207.1"/>
    <property type="molecule type" value="Genomic_DNA"/>
</dbReference>
<protein>
    <submittedName>
        <fullName evidence="1">Uncharacterized protein</fullName>
    </submittedName>
</protein>
<reference evidence="1 2" key="1">
    <citation type="submission" date="2021-08" db="EMBL/GenBank/DDBJ databases">
        <title>Comparative Genomics Analysis of the Genus Qipengyuania Reveals Extensive Genetic Diversity and Metabolic Versatility, Including the Description of Fifteen Novel Species.</title>
        <authorList>
            <person name="Liu Y."/>
        </authorList>
    </citation>
    <scope>NUCLEOTIDE SEQUENCE [LARGE SCALE GENOMIC DNA]</scope>
    <source>
        <strain evidence="1 2">1NDH13</strain>
    </source>
</reference>
<sequence length="137" mass="14262">MAAAGSLAANAALAQVSGEQDDAISSSAEGALAVPEDWDCDIYSEEYREWLEAGNDPQDWRFAGKSYRAANDGDLYNWQDWLDWSEEQSCIAAVYADPQSAGGGLFGDGMTGVGLVTGFLATGLIAASGGENAKSPG</sequence>
<name>A0ABX8ZJS3_9SPHN</name>